<sequence>MKNLIILFAFLLVGINVNAQSTLETTSQKRKIGWFITPEYSTMFLKDHTGHTVGFSMGVKLFKDHLKIGYYNYGRSGPINSYTINTPLPEGVSYKGQSSIDLRADHGAFGLMIAPSFTLRKSKIEIDFPINIGSIGAGFYLAGDDRKTPDNRRVSEWENELFEGNDAAFAGMFEFGVRAFVPTKIEGLQWGVGMHYTTVQGWTTYADPSGDFYNNKLRASVFVNFGSKRRQ</sequence>
<feature type="signal peptide" evidence="1">
    <location>
        <begin position="1"/>
        <end position="19"/>
    </location>
</feature>
<reference evidence="3" key="1">
    <citation type="submission" date="2017-04" db="EMBL/GenBank/DDBJ databases">
        <authorList>
            <person name="Varghese N."/>
            <person name="Submissions S."/>
        </authorList>
    </citation>
    <scope>NUCLEOTIDE SEQUENCE [LARGE SCALE GENOMIC DNA]</scope>
    <source>
        <strain evidence="3">DSM 4125</strain>
    </source>
</reference>
<evidence type="ECO:0000313" key="3">
    <source>
        <dbReference type="Proteomes" id="UP000193804"/>
    </source>
</evidence>
<dbReference type="Proteomes" id="UP000193804">
    <property type="component" value="Unassembled WGS sequence"/>
</dbReference>
<keyword evidence="3" id="KW-1185">Reference proteome</keyword>
<dbReference type="AlphaFoldDB" id="A0A1X7L7J3"/>
<name>A0A1X7L7J3_9BACT</name>
<evidence type="ECO:0008006" key="4">
    <source>
        <dbReference type="Google" id="ProtNLM"/>
    </source>
</evidence>
<dbReference type="RefSeq" id="WP_085518706.1">
    <property type="nucleotide sequence ID" value="NZ_FXAW01000008.1"/>
</dbReference>
<evidence type="ECO:0000313" key="2">
    <source>
        <dbReference type="EMBL" id="SMG49222.1"/>
    </source>
</evidence>
<keyword evidence="1" id="KW-0732">Signal</keyword>
<gene>
    <name evidence="2" type="ORF">SAMN05661096_03583</name>
</gene>
<dbReference type="STRING" id="1028.SAMN05661096_03583"/>
<protein>
    <recommendedName>
        <fullName evidence="4">Outer membrane protein beta-barrel domain-containing protein</fullName>
    </recommendedName>
</protein>
<organism evidence="2 3">
    <name type="scientific">Marivirga sericea</name>
    <dbReference type="NCBI Taxonomy" id="1028"/>
    <lineage>
        <taxon>Bacteria</taxon>
        <taxon>Pseudomonadati</taxon>
        <taxon>Bacteroidota</taxon>
        <taxon>Cytophagia</taxon>
        <taxon>Cytophagales</taxon>
        <taxon>Marivirgaceae</taxon>
        <taxon>Marivirga</taxon>
    </lineage>
</organism>
<proteinExistence type="predicted"/>
<dbReference type="OrthoDB" id="5377264at2"/>
<feature type="chain" id="PRO_5012846880" description="Outer membrane protein beta-barrel domain-containing protein" evidence="1">
    <location>
        <begin position="20"/>
        <end position="231"/>
    </location>
</feature>
<accession>A0A1X7L7J3</accession>
<dbReference type="EMBL" id="FXAW01000008">
    <property type="protein sequence ID" value="SMG49222.1"/>
    <property type="molecule type" value="Genomic_DNA"/>
</dbReference>
<evidence type="ECO:0000256" key="1">
    <source>
        <dbReference type="SAM" id="SignalP"/>
    </source>
</evidence>